<protein>
    <submittedName>
        <fullName evidence="2">Pimeloyl-ACP methyl ester carboxylesterase</fullName>
    </submittedName>
</protein>
<accession>A0A316E764</accession>
<dbReference type="Pfam" id="PF12697">
    <property type="entry name" value="Abhydrolase_6"/>
    <property type="match status" value="1"/>
</dbReference>
<evidence type="ECO:0000259" key="1">
    <source>
        <dbReference type="Pfam" id="PF12697"/>
    </source>
</evidence>
<dbReference type="InterPro" id="IPR050266">
    <property type="entry name" value="AB_hydrolase_sf"/>
</dbReference>
<dbReference type="PRINTS" id="PR00111">
    <property type="entry name" value="ABHYDROLASE"/>
</dbReference>
<feature type="domain" description="AB hydrolase-1" evidence="1">
    <location>
        <begin position="5"/>
        <end position="229"/>
    </location>
</feature>
<dbReference type="EMBL" id="QGGO01000013">
    <property type="protein sequence ID" value="PWK26251.1"/>
    <property type="molecule type" value="Genomic_DNA"/>
</dbReference>
<dbReference type="SUPFAM" id="SSF53474">
    <property type="entry name" value="alpha/beta-Hydrolases"/>
    <property type="match status" value="1"/>
</dbReference>
<dbReference type="AlphaFoldDB" id="A0A316E764"/>
<dbReference type="RefSeq" id="WP_109743451.1">
    <property type="nucleotide sequence ID" value="NZ_QGGO01000013.1"/>
</dbReference>
<dbReference type="OrthoDB" id="252464at2"/>
<dbReference type="Gene3D" id="3.40.50.1820">
    <property type="entry name" value="alpha/beta hydrolase"/>
    <property type="match status" value="1"/>
</dbReference>
<dbReference type="PANTHER" id="PTHR43798">
    <property type="entry name" value="MONOACYLGLYCEROL LIPASE"/>
    <property type="match status" value="1"/>
</dbReference>
<organism evidence="2 3">
    <name type="scientific">Arcicella aurantiaca</name>
    <dbReference type="NCBI Taxonomy" id="591202"/>
    <lineage>
        <taxon>Bacteria</taxon>
        <taxon>Pseudomonadati</taxon>
        <taxon>Bacteroidota</taxon>
        <taxon>Cytophagia</taxon>
        <taxon>Cytophagales</taxon>
        <taxon>Flectobacillaceae</taxon>
        <taxon>Arcicella</taxon>
    </lineage>
</organism>
<dbReference type="InterPro" id="IPR029058">
    <property type="entry name" value="AB_hydrolase_fold"/>
</dbReference>
<sequence>MKKALVLLHGFGEDSTIWGGFVPFMQKDYFLILPDYARLSHLKSIDDYADFVHEKIQEKGFENCVIIGHSMGGYIALAFAEKYPKMVAGLGLFHSTAYEDSEEKKAARVKNAEFILKNGTELFIKTSTPNLYAESFVKHNPEVIERHIEYASQFPAEALAAGMLAMRNRPDRRHVLKSLRCNVMFIIGEKDKSVSPEDAKSQIMMPKFFSSSILDNVGHMGMIEEPEDCLKFVGKFLLKC</sequence>
<keyword evidence="3" id="KW-1185">Reference proteome</keyword>
<evidence type="ECO:0000313" key="2">
    <source>
        <dbReference type="EMBL" id="PWK26251.1"/>
    </source>
</evidence>
<evidence type="ECO:0000313" key="3">
    <source>
        <dbReference type="Proteomes" id="UP000245489"/>
    </source>
</evidence>
<comment type="caution">
    <text evidence="2">The sequence shown here is derived from an EMBL/GenBank/DDBJ whole genome shotgun (WGS) entry which is preliminary data.</text>
</comment>
<dbReference type="Proteomes" id="UP000245489">
    <property type="component" value="Unassembled WGS sequence"/>
</dbReference>
<dbReference type="InterPro" id="IPR000073">
    <property type="entry name" value="AB_hydrolase_1"/>
</dbReference>
<gene>
    <name evidence="2" type="ORF">LV89_02732</name>
</gene>
<name>A0A316E764_9BACT</name>
<proteinExistence type="predicted"/>
<reference evidence="2 3" key="1">
    <citation type="submission" date="2018-05" db="EMBL/GenBank/DDBJ databases">
        <title>Genomic Encyclopedia of Archaeal and Bacterial Type Strains, Phase II (KMG-II): from individual species to whole genera.</title>
        <authorList>
            <person name="Goeker M."/>
        </authorList>
    </citation>
    <scope>NUCLEOTIDE SEQUENCE [LARGE SCALE GENOMIC DNA]</scope>
    <source>
        <strain evidence="2 3">DSM 22214</strain>
    </source>
</reference>